<comment type="subcellular location">
    <subcellularLocation>
        <location evidence="1">Cell membrane</location>
        <topology evidence="1">Multi-pass membrane protein</topology>
    </subcellularLocation>
</comment>
<evidence type="ECO:0000256" key="5">
    <source>
        <dbReference type="ARBA" id="ARBA00022692"/>
    </source>
</evidence>
<feature type="transmembrane region" description="Helical" evidence="10">
    <location>
        <begin position="262"/>
        <end position="284"/>
    </location>
</feature>
<feature type="transmembrane region" description="Helical" evidence="10">
    <location>
        <begin position="428"/>
        <end position="449"/>
    </location>
</feature>
<name>A0ABV5RP95_9ACTN</name>
<sequence length="546" mass="56943">MSAAYHSHPVIQLAASSTAEHRPLIITLFAVFVAATLGITVWAGRQTRSASDFYAGGRQFTAFQNGLAVSGDYMSAASFLGIAGAIALFGYDGFLYSIGFLVAWLVALLLVAEPLRNSGRYTMGDVLAYRMRQRPVRTAAGVSTIVVSIFYLLAQMAGAGVLVSLLLGITSDAGKILIVALVGVLMIVYVTVGGMKGTTWVQMVKAVLLIAGALLMTFLVLLKFDFNISDLLGTAAEKSGHGAAFLEPGLKYGATGTSKLDFLSLGIALVLGTAGLPHILIRFYTVPTAKAARKSVNWAIGIIGAFYLMTIALGFGAAALIGPDEIKAKNPAGNAAAPQLAEYLGGVGTTGGAVLLAVISAVAFATILAVVAGLTLASSSSFAHDIYANVIRKGKATEKEEMRAARWATVLIGAVAIILGAFARDMNVAGLVALAFAVAASANLPTLLYSLFWKRFNTQGALWSIYGGLASSVILVLFSPVVSGNAKTSMFKGVDFAWFPLENPGLISIPLGFLLGWLGSLLSKEEPDKGKYAELEVKSLTGVGAH</sequence>
<feature type="transmembrane region" description="Helical" evidence="10">
    <location>
        <begin position="173"/>
        <end position="192"/>
    </location>
</feature>
<feature type="transmembrane region" description="Helical" evidence="10">
    <location>
        <begin position="404"/>
        <end position="422"/>
    </location>
</feature>
<evidence type="ECO:0000256" key="3">
    <source>
        <dbReference type="ARBA" id="ARBA00022448"/>
    </source>
</evidence>
<keyword evidence="12" id="KW-1185">Reference proteome</keyword>
<keyword evidence="3" id="KW-0813">Transport</keyword>
<keyword evidence="5 10" id="KW-0812">Transmembrane</keyword>
<dbReference type="RefSeq" id="WP_345513683.1">
    <property type="nucleotide sequence ID" value="NZ_BAAAXD010000023.1"/>
</dbReference>
<dbReference type="Gene3D" id="1.20.1730.10">
    <property type="entry name" value="Sodium/glucose cotransporter"/>
    <property type="match status" value="1"/>
</dbReference>
<dbReference type="InterPro" id="IPR050277">
    <property type="entry name" value="Sodium:Solute_Symporter"/>
</dbReference>
<proteinExistence type="inferred from homology"/>
<dbReference type="PANTHER" id="PTHR48086:SF6">
    <property type="entry name" value="CATION_ACETATE SYMPORTER ACTP"/>
    <property type="match status" value="1"/>
</dbReference>
<evidence type="ECO:0000256" key="10">
    <source>
        <dbReference type="SAM" id="Phobius"/>
    </source>
</evidence>
<evidence type="ECO:0000313" key="12">
    <source>
        <dbReference type="Proteomes" id="UP001589710"/>
    </source>
</evidence>
<reference evidence="11 12" key="1">
    <citation type="submission" date="2024-09" db="EMBL/GenBank/DDBJ databases">
        <authorList>
            <person name="Sun Q."/>
            <person name="Mori K."/>
        </authorList>
    </citation>
    <scope>NUCLEOTIDE SEQUENCE [LARGE SCALE GENOMIC DNA]</scope>
    <source>
        <strain evidence="11 12">JCM 3331</strain>
    </source>
</reference>
<evidence type="ECO:0000256" key="4">
    <source>
        <dbReference type="ARBA" id="ARBA00022475"/>
    </source>
</evidence>
<comment type="similarity">
    <text evidence="2 9">Belongs to the sodium:solute symporter (SSF) (TC 2.A.21) family.</text>
</comment>
<feature type="transmembrane region" description="Helical" evidence="10">
    <location>
        <begin position="353"/>
        <end position="383"/>
    </location>
</feature>
<dbReference type="CDD" id="cd11480">
    <property type="entry name" value="SLC5sbd_u4"/>
    <property type="match status" value="1"/>
</dbReference>
<feature type="transmembrane region" description="Helical" evidence="10">
    <location>
        <begin position="296"/>
        <end position="321"/>
    </location>
</feature>
<feature type="transmembrane region" description="Helical" evidence="10">
    <location>
        <begin position="461"/>
        <end position="483"/>
    </location>
</feature>
<keyword evidence="8 10" id="KW-0472">Membrane</keyword>
<organism evidence="11 12">
    <name type="scientific">Streptomyces yanii</name>
    <dbReference type="NCBI Taxonomy" id="78510"/>
    <lineage>
        <taxon>Bacteria</taxon>
        <taxon>Bacillati</taxon>
        <taxon>Actinomycetota</taxon>
        <taxon>Actinomycetes</taxon>
        <taxon>Kitasatosporales</taxon>
        <taxon>Streptomycetaceae</taxon>
        <taxon>Streptomyces</taxon>
    </lineage>
</organism>
<dbReference type="EMBL" id="JBHMCG010000189">
    <property type="protein sequence ID" value="MFB9578694.1"/>
    <property type="molecule type" value="Genomic_DNA"/>
</dbReference>
<dbReference type="PANTHER" id="PTHR48086">
    <property type="entry name" value="SODIUM/PROLINE SYMPORTER-RELATED"/>
    <property type="match status" value="1"/>
</dbReference>
<evidence type="ECO:0000256" key="1">
    <source>
        <dbReference type="ARBA" id="ARBA00004651"/>
    </source>
</evidence>
<dbReference type="InterPro" id="IPR001734">
    <property type="entry name" value="Na/solute_symporter"/>
</dbReference>
<keyword evidence="7 10" id="KW-1133">Transmembrane helix</keyword>
<evidence type="ECO:0000256" key="9">
    <source>
        <dbReference type="RuleBase" id="RU362091"/>
    </source>
</evidence>
<evidence type="ECO:0000313" key="11">
    <source>
        <dbReference type="EMBL" id="MFB9578694.1"/>
    </source>
</evidence>
<protein>
    <submittedName>
        <fullName evidence="11">Cation acetate symporter</fullName>
    </submittedName>
</protein>
<dbReference type="Pfam" id="PF00474">
    <property type="entry name" value="SSF"/>
    <property type="match status" value="1"/>
</dbReference>
<dbReference type="PROSITE" id="PS50283">
    <property type="entry name" value="NA_SOLUT_SYMP_3"/>
    <property type="match status" value="1"/>
</dbReference>
<evidence type="ECO:0000256" key="6">
    <source>
        <dbReference type="ARBA" id="ARBA00022847"/>
    </source>
</evidence>
<dbReference type="InterPro" id="IPR038377">
    <property type="entry name" value="Na/Glc_symporter_sf"/>
</dbReference>
<keyword evidence="6" id="KW-0769">Symport</keyword>
<feature type="transmembrane region" description="Helical" evidence="10">
    <location>
        <begin position="94"/>
        <end position="112"/>
    </location>
</feature>
<evidence type="ECO:0000256" key="2">
    <source>
        <dbReference type="ARBA" id="ARBA00006434"/>
    </source>
</evidence>
<feature type="transmembrane region" description="Helical" evidence="10">
    <location>
        <begin position="24"/>
        <end position="44"/>
    </location>
</feature>
<dbReference type="Proteomes" id="UP001589710">
    <property type="component" value="Unassembled WGS sequence"/>
</dbReference>
<feature type="transmembrane region" description="Helical" evidence="10">
    <location>
        <begin position="204"/>
        <end position="222"/>
    </location>
</feature>
<feature type="transmembrane region" description="Helical" evidence="10">
    <location>
        <begin position="503"/>
        <end position="522"/>
    </location>
</feature>
<evidence type="ECO:0000256" key="8">
    <source>
        <dbReference type="ARBA" id="ARBA00023136"/>
    </source>
</evidence>
<evidence type="ECO:0000256" key="7">
    <source>
        <dbReference type="ARBA" id="ARBA00022989"/>
    </source>
</evidence>
<feature type="transmembrane region" description="Helical" evidence="10">
    <location>
        <begin position="139"/>
        <end position="167"/>
    </location>
</feature>
<accession>A0ABV5RP95</accession>
<keyword evidence="4" id="KW-1003">Cell membrane</keyword>
<gene>
    <name evidence="11" type="ORF">ACFFTL_42130</name>
</gene>
<comment type="caution">
    <text evidence="11">The sequence shown here is derived from an EMBL/GenBank/DDBJ whole genome shotgun (WGS) entry which is preliminary data.</text>
</comment>
<feature type="transmembrane region" description="Helical" evidence="10">
    <location>
        <begin position="65"/>
        <end position="88"/>
    </location>
</feature>
<dbReference type="NCBIfam" id="TIGR00813">
    <property type="entry name" value="sss"/>
    <property type="match status" value="1"/>
</dbReference>